<dbReference type="EMBL" id="JAMQGP010000009">
    <property type="protein sequence ID" value="MCM2681237.1"/>
    <property type="molecule type" value="Genomic_DNA"/>
</dbReference>
<dbReference type="InterPro" id="IPR016161">
    <property type="entry name" value="Ald_DH/histidinol_DH"/>
</dbReference>
<keyword evidence="1" id="KW-0560">Oxidoreductase</keyword>
<dbReference type="PANTHER" id="PTHR43353">
    <property type="entry name" value="SUCCINATE-SEMIALDEHYDE DEHYDROGENASE, MITOCHONDRIAL"/>
    <property type="match status" value="1"/>
</dbReference>
<dbReference type="InterPro" id="IPR044151">
    <property type="entry name" value="ALDH_KGSADH"/>
</dbReference>
<reference evidence="3 4" key="1">
    <citation type="journal article" date="2013" name="Antonie Van Leeuwenhoek">
        <title>Echinimonas agarilytica gen. nov., sp. nov., a new gammaproteobacterium isolated from the sea urchin Strongylocentrotus intermedius.</title>
        <authorList>
            <person name="Nedashkovskaya O.I."/>
            <person name="Stenkova A.M."/>
            <person name="Zhukova N.V."/>
            <person name="Van Trappen S."/>
            <person name="Lee J.S."/>
            <person name="Kim S.B."/>
        </authorList>
    </citation>
    <scope>NUCLEOTIDE SEQUENCE [LARGE SCALE GENOMIC DNA]</scope>
    <source>
        <strain evidence="3 4">KMM 6351</strain>
    </source>
</reference>
<accession>A0AA41W8I7</accession>
<proteinExistence type="predicted"/>
<protein>
    <submittedName>
        <fullName evidence="3">Aldehyde dehydrogenase (NADP(+))</fullName>
    </submittedName>
</protein>
<dbReference type="InterPro" id="IPR016163">
    <property type="entry name" value="Ald_DH_C"/>
</dbReference>
<gene>
    <name evidence="3" type="ORF">NAF29_16435</name>
</gene>
<evidence type="ECO:0000313" key="3">
    <source>
        <dbReference type="EMBL" id="MCM2681237.1"/>
    </source>
</evidence>
<name>A0AA41W8I7_9GAMM</name>
<dbReference type="RefSeq" id="WP_251262720.1">
    <property type="nucleotide sequence ID" value="NZ_JAMQGP010000009.1"/>
</dbReference>
<keyword evidence="4" id="KW-1185">Reference proteome</keyword>
<dbReference type="InterPro" id="IPR015590">
    <property type="entry name" value="Aldehyde_DH_dom"/>
</dbReference>
<dbReference type="InterPro" id="IPR016162">
    <property type="entry name" value="Ald_DH_N"/>
</dbReference>
<dbReference type="PANTHER" id="PTHR43353:SF3">
    <property type="entry name" value="ALDEHYDE DEHYDROGENASE-RELATED"/>
    <property type="match status" value="1"/>
</dbReference>
<dbReference type="Pfam" id="PF00171">
    <property type="entry name" value="Aldedh"/>
    <property type="match status" value="1"/>
</dbReference>
<dbReference type="GO" id="GO:0016620">
    <property type="term" value="F:oxidoreductase activity, acting on the aldehyde or oxo group of donors, NAD or NADP as acceptor"/>
    <property type="evidence" value="ECO:0007669"/>
    <property type="project" value="InterPro"/>
</dbReference>
<dbReference type="CDD" id="cd07129">
    <property type="entry name" value="ALDH_KGSADH"/>
    <property type="match status" value="1"/>
</dbReference>
<dbReference type="Gene3D" id="3.40.309.10">
    <property type="entry name" value="Aldehyde Dehydrogenase, Chain A, domain 2"/>
    <property type="match status" value="1"/>
</dbReference>
<evidence type="ECO:0000256" key="1">
    <source>
        <dbReference type="ARBA" id="ARBA00023002"/>
    </source>
</evidence>
<sequence>MVKLNQKSYIAGSWIIPSSEVFQSKSPVTGKALATYNSCGLAELEAAASAAQTAFAEYRVCSHIQISEFLNTIAEEIESLGDQLLETADAESGLGIPRMTGERARTCGQLRAFADIVAQGQWVQASIDTAIPDRKPVPKPDLRRMMRPLGPVAVFGASNFPFAYGSVGGDTASALAAGNPVIVKGHPSHPATNELFCHALDAAITRCNMPRGVFSMLQGATHELGGELVKHPVVQAVGFTGSLGGGRAFMDIAASRPTPIPVFAEMGSVNPIFVATDAMSTRGEAIGTTLAASVAMGTGQFCTSPGVVVTTGNADFNTAVAKGLSETPRGLLLNDNIGNALVRAVKEITARSDVKWLNQVELSDSDTSTPPNIVLKTSAQDFLVDKTLQEEIFGPVTMIVECDNEQQMLQVADSFEGNLTATVHATDKDKTQANALLERLEQFAGRVIYNGFPTGVEVCPSQQHGGPYPASSAASTTSVGADAMLRFARFVAYQGLPDAYLPSALKNDNPLNLLRKVNGELTQSKILPVYTGV</sequence>
<dbReference type="Proteomes" id="UP001165393">
    <property type="component" value="Unassembled WGS sequence"/>
</dbReference>
<comment type="caution">
    <text evidence="3">The sequence shown here is derived from an EMBL/GenBank/DDBJ whole genome shotgun (WGS) entry which is preliminary data.</text>
</comment>
<evidence type="ECO:0000313" key="4">
    <source>
        <dbReference type="Proteomes" id="UP001165393"/>
    </source>
</evidence>
<organism evidence="3 4">
    <name type="scientific">Echinimonas agarilytica</name>
    <dbReference type="NCBI Taxonomy" id="1215918"/>
    <lineage>
        <taxon>Bacteria</taxon>
        <taxon>Pseudomonadati</taxon>
        <taxon>Pseudomonadota</taxon>
        <taxon>Gammaproteobacteria</taxon>
        <taxon>Alteromonadales</taxon>
        <taxon>Echinimonadaceae</taxon>
        <taxon>Echinimonas</taxon>
    </lineage>
</organism>
<dbReference type="InterPro" id="IPR050740">
    <property type="entry name" value="Aldehyde_DH_Superfamily"/>
</dbReference>
<evidence type="ECO:0000259" key="2">
    <source>
        <dbReference type="Pfam" id="PF00171"/>
    </source>
</evidence>
<dbReference type="AlphaFoldDB" id="A0AA41W8I7"/>
<dbReference type="Gene3D" id="3.40.605.10">
    <property type="entry name" value="Aldehyde Dehydrogenase, Chain A, domain 1"/>
    <property type="match status" value="1"/>
</dbReference>
<dbReference type="SUPFAM" id="SSF53720">
    <property type="entry name" value="ALDH-like"/>
    <property type="match status" value="1"/>
</dbReference>
<feature type="domain" description="Aldehyde dehydrogenase" evidence="2">
    <location>
        <begin position="14"/>
        <end position="466"/>
    </location>
</feature>